<dbReference type="CDD" id="cd14859">
    <property type="entry name" value="PMEI_like"/>
    <property type="match status" value="1"/>
</dbReference>
<sequence>MATSSALLLFCNLALVVLLPSIATQSPRIAAAGSGLVDKVCKQTPDYKFCSDALNSDPRTPGADQITLARVAFSLANSKASSTQGQITSLLSNSTGPVHQHLEQCQGDYATAIAKIQEALTNLDSETYAGLDVLATKAGDAADDCESAFKGTESPLTESNKALKGLSEICVAVAHLFS</sequence>
<feature type="domain" description="Pectinesterase inhibitor" evidence="5">
    <location>
        <begin position="32"/>
        <end position="173"/>
    </location>
</feature>
<comment type="similarity">
    <text evidence="3">Belongs to the PMEI family.</text>
</comment>
<dbReference type="FunFam" id="1.20.140.40:FF:000008">
    <property type="entry name" value="Invertase/pectin methylesterase inhibitor family protein"/>
    <property type="match status" value="1"/>
</dbReference>
<protein>
    <recommendedName>
        <fullName evidence="5">Pectinesterase inhibitor domain-containing protein</fullName>
    </recommendedName>
</protein>
<evidence type="ECO:0000313" key="7">
    <source>
        <dbReference type="Proteomes" id="UP001634007"/>
    </source>
</evidence>
<dbReference type="Pfam" id="PF04043">
    <property type="entry name" value="PMEI"/>
    <property type="match status" value="1"/>
</dbReference>
<dbReference type="SMART" id="SM00856">
    <property type="entry name" value="PMEI"/>
    <property type="match status" value="1"/>
</dbReference>
<organism evidence="6 7">
    <name type="scientific">Eucalyptus globulus</name>
    <name type="common">Tasmanian blue gum</name>
    <dbReference type="NCBI Taxonomy" id="34317"/>
    <lineage>
        <taxon>Eukaryota</taxon>
        <taxon>Viridiplantae</taxon>
        <taxon>Streptophyta</taxon>
        <taxon>Embryophyta</taxon>
        <taxon>Tracheophyta</taxon>
        <taxon>Spermatophyta</taxon>
        <taxon>Magnoliopsida</taxon>
        <taxon>eudicotyledons</taxon>
        <taxon>Gunneridae</taxon>
        <taxon>Pentapetalae</taxon>
        <taxon>rosids</taxon>
        <taxon>malvids</taxon>
        <taxon>Myrtales</taxon>
        <taxon>Myrtaceae</taxon>
        <taxon>Myrtoideae</taxon>
        <taxon>Eucalypteae</taxon>
        <taxon>Eucalyptus</taxon>
    </lineage>
</organism>
<dbReference type="EMBL" id="JBJKBG010000004">
    <property type="protein sequence ID" value="KAL3742401.1"/>
    <property type="molecule type" value="Genomic_DNA"/>
</dbReference>
<evidence type="ECO:0000259" key="5">
    <source>
        <dbReference type="SMART" id="SM00856"/>
    </source>
</evidence>
<dbReference type="Proteomes" id="UP001634007">
    <property type="component" value="Unassembled WGS sequence"/>
</dbReference>
<dbReference type="PANTHER" id="PTHR35357">
    <property type="entry name" value="OS02G0537100 PROTEIN"/>
    <property type="match status" value="1"/>
</dbReference>
<dbReference type="NCBIfam" id="TIGR01614">
    <property type="entry name" value="PME_inhib"/>
    <property type="match status" value="1"/>
</dbReference>
<keyword evidence="2" id="KW-1015">Disulfide bond</keyword>
<evidence type="ECO:0000256" key="2">
    <source>
        <dbReference type="ARBA" id="ARBA00023157"/>
    </source>
</evidence>
<dbReference type="PANTHER" id="PTHR35357:SF8">
    <property type="entry name" value="OS01G0111000 PROTEIN"/>
    <property type="match status" value="1"/>
</dbReference>
<keyword evidence="7" id="KW-1185">Reference proteome</keyword>
<dbReference type="InterPro" id="IPR006501">
    <property type="entry name" value="Pectinesterase_inhib_dom"/>
</dbReference>
<dbReference type="GO" id="GO:0046910">
    <property type="term" value="F:pectinesterase inhibitor activity"/>
    <property type="evidence" value="ECO:0007669"/>
    <property type="project" value="UniProtKB-ARBA"/>
</dbReference>
<dbReference type="Gene3D" id="1.20.140.40">
    <property type="entry name" value="Invertase/pectin methylesterase inhibitor family protein"/>
    <property type="match status" value="1"/>
</dbReference>
<dbReference type="SUPFAM" id="SSF101148">
    <property type="entry name" value="Plant invertase/pectin methylesterase inhibitor"/>
    <property type="match status" value="1"/>
</dbReference>
<reference evidence="6 7" key="1">
    <citation type="submission" date="2024-11" db="EMBL/GenBank/DDBJ databases">
        <title>Chromosome-level genome assembly of Eucalyptus globulus Labill. provides insights into its genome evolution.</title>
        <authorList>
            <person name="Li X."/>
        </authorList>
    </citation>
    <scope>NUCLEOTIDE SEQUENCE [LARGE SCALE GENOMIC DNA]</scope>
    <source>
        <strain evidence="6">CL2024</strain>
        <tissue evidence="6">Fresh tender leaves</tissue>
    </source>
</reference>
<keyword evidence="1 4" id="KW-0732">Signal</keyword>
<evidence type="ECO:0000256" key="1">
    <source>
        <dbReference type="ARBA" id="ARBA00022729"/>
    </source>
</evidence>
<gene>
    <name evidence="6" type="ORF">ACJRO7_017816</name>
</gene>
<evidence type="ECO:0000313" key="6">
    <source>
        <dbReference type="EMBL" id="KAL3742401.1"/>
    </source>
</evidence>
<proteinExistence type="inferred from homology"/>
<accession>A0ABD3KXQ0</accession>
<dbReference type="InterPro" id="IPR035513">
    <property type="entry name" value="Invertase/methylesterase_inhib"/>
</dbReference>
<comment type="caution">
    <text evidence="6">The sequence shown here is derived from an EMBL/GenBank/DDBJ whole genome shotgun (WGS) entry which is preliminary data.</text>
</comment>
<name>A0ABD3KXQ0_EUCGL</name>
<evidence type="ECO:0000256" key="3">
    <source>
        <dbReference type="ARBA" id="ARBA00038471"/>
    </source>
</evidence>
<feature type="signal peptide" evidence="4">
    <location>
        <begin position="1"/>
        <end position="24"/>
    </location>
</feature>
<feature type="chain" id="PRO_5044799763" description="Pectinesterase inhibitor domain-containing protein" evidence="4">
    <location>
        <begin position="25"/>
        <end position="178"/>
    </location>
</feature>
<dbReference type="AlphaFoldDB" id="A0ABD3KXQ0"/>
<evidence type="ECO:0000256" key="4">
    <source>
        <dbReference type="SAM" id="SignalP"/>
    </source>
</evidence>